<protein>
    <recommendedName>
        <fullName evidence="8">Transposase</fullName>
    </recommendedName>
</protein>
<keyword evidence="2" id="KW-0479">Metal-binding</keyword>
<feature type="domain" description="Transposase Helix-turn-helix" evidence="5">
    <location>
        <begin position="201"/>
        <end position="251"/>
    </location>
</feature>
<evidence type="ECO:0000256" key="2">
    <source>
        <dbReference type="ARBA" id="ARBA00022723"/>
    </source>
</evidence>
<name>A0A7J6BLE1_9TELE</name>
<feature type="domain" description="DDE Tnp4" evidence="4">
    <location>
        <begin position="283"/>
        <end position="354"/>
    </location>
</feature>
<evidence type="ECO:0000313" key="7">
    <source>
        <dbReference type="Proteomes" id="UP000579812"/>
    </source>
</evidence>
<evidence type="ECO:0008006" key="8">
    <source>
        <dbReference type="Google" id="ProtNLM"/>
    </source>
</evidence>
<dbReference type="PANTHER" id="PTHR23080">
    <property type="entry name" value="THAP DOMAIN PROTEIN"/>
    <property type="match status" value="1"/>
</dbReference>
<sequence length="361" mass="41004">MRVKYSIASDRVCEAHFVHGVPNRDPQHPDYVPHIKMGYSGSQNLKAKEKAVQRYERRIKRQRLPSAMPSTSTSATVPDLGDHDVSMDCEVIVSVDPDPTSADNEMTTETSASCSDQAAKKEQLEAETKRLAEELLAQQRAAVYYNEKSTKLQEALNKEEFTVNNLSEKQLKYYTGLRSRKLFDWIVKVVSARQLPYFCEKLSITDKVLLLLMKLRLGLQNKDLAYRFKISADQVTKIVNIGSSVMADALKFLIVWPEKGAIIRNLPKAFKKTRRYKKTCVIIDCSEIFIQRPSNLLARNITYSTYKHHNTLKLLVGITPTGAVCFLSKCWGGRVSDKELTINSGFLEQLEHGDQVNCFFL</sequence>
<evidence type="ECO:0000256" key="1">
    <source>
        <dbReference type="ARBA" id="ARBA00001968"/>
    </source>
</evidence>
<dbReference type="AlphaFoldDB" id="A0A7J6BLE1"/>
<evidence type="ECO:0000259" key="5">
    <source>
        <dbReference type="Pfam" id="PF13613"/>
    </source>
</evidence>
<gene>
    <name evidence="6" type="ORF">G5714_024593</name>
</gene>
<feature type="compositionally biased region" description="Polar residues" evidence="3">
    <location>
        <begin position="101"/>
        <end position="116"/>
    </location>
</feature>
<keyword evidence="7" id="KW-1185">Reference proteome</keyword>
<proteinExistence type="predicted"/>
<dbReference type="GO" id="GO:0046872">
    <property type="term" value="F:metal ion binding"/>
    <property type="evidence" value="ECO:0007669"/>
    <property type="project" value="UniProtKB-KW"/>
</dbReference>
<dbReference type="Proteomes" id="UP000579812">
    <property type="component" value="Unassembled WGS sequence"/>
</dbReference>
<dbReference type="InterPro" id="IPR027805">
    <property type="entry name" value="Transposase_HTH_dom"/>
</dbReference>
<dbReference type="Pfam" id="PF13613">
    <property type="entry name" value="HTH_Tnp_4"/>
    <property type="match status" value="1"/>
</dbReference>
<dbReference type="EMBL" id="JAAMOB010000163">
    <property type="protein sequence ID" value="KAF4094512.1"/>
    <property type="molecule type" value="Genomic_DNA"/>
</dbReference>
<feature type="region of interest" description="Disordered" evidence="3">
    <location>
        <begin position="97"/>
        <end position="117"/>
    </location>
</feature>
<comment type="caution">
    <text evidence="6">The sequence shown here is derived from an EMBL/GenBank/DDBJ whole genome shotgun (WGS) entry which is preliminary data.</text>
</comment>
<organism evidence="6 7">
    <name type="scientific">Onychostoma macrolepis</name>
    <dbReference type="NCBI Taxonomy" id="369639"/>
    <lineage>
        <taxon>Eukaryota</taxon>
        <taxon>Metazoa</taxon>
        <taxon>Chordata</taxon>
        <taxon>Craniata</taxon>
        <taxon>Vertebrata</taxon>
        <taxon>Euteleostomi</taxon>
        <taxon>Actinopterygii</taxon>
        <taxon>Neopterygii</taxon>
        <taxon>Teleostei</taxon>
        <taxon>Ostariophysi</taxon>
        <taxon>Cypriniformes</taxon>
        <taxon>Cyprinidae</taxon>
        <taxon>Acrossocheilinae</taxon>
        <taxon>Onychostoma</taxon>
    </lineage>
</organism>
<accession>A0A7J6BLE1</accession>
<dbReference type="InterPro" id="IPR027806">
    <property type="entry name" value="HARBI1_dom"/>
</dbReference>
<reference evidence="6 7" key="1">
    <citation type="submission" date="2020-04" db="EMBL/GenBank/DDBJ databases">
        <title>Chromosome-level genome assembly of a cyprinid fish Onychostoma macrolepis by integration of Nanopore Sequencing, Bionano and Hi-C technology.</title>
        <authorList>
            <person name="Wang D."/>
        </authorList>
    </citation>
    <scope>NUCLEOTIDE SEQUENCE [LARGE SCALE GENOMIC DNA]</scope>
    <source>
        <strain evidence="6">SWU-2019</strain>
        <tissue evidence="6">Muscle</tissue>
    </source>
</reference>
<evidence type="ECO:0000313" key="6">
    <source>
        <dbReference type="EMBL" id="KAF4094512.1"/>
    </source>
</evidence>
<dbReference type="Pfam" id="PF13359">
    <property type="entry name" value="DDE_Tnp_4"/>
    <property type="match status" value="1"/>
</dbReference>
<comment type="cofactor">
    <cofactor evidence="1">
        <name>a divalent metal cation</name>
        <dbReference type="ChEBI" id="CHEBI:60240"/>
    </cofactor>
</comment>
<evidence type="ECO:0000259" key="4">
    <source>
        <dbReference type="Pfam" id="PF13359"/>
    </source>
</evidence>
<evidence type="ECO:0000256" key="3">
    <source>
        <dbReference type="SAM" id="MobiDB-lite"/>
    </source>
</evidence>